<keyword evidence="2" id="KW-0472">Membrane</keyword>
<dbReference type="SUPFAM" id="SSF103247">
    <property type="entry name" value="TT1751-like"/>
    <property type="match status" value="1"/>
</dbReference>
<feature type="transmembrane region" description="Helical" evidence="2">
    <location>
        <begin position="653"/>
        <end position="675"/>
    </location>
</feature>
<dbReference type="InterPro" id="IPR035923">
    <property type="entry name" value="TT1751-like_sf"/>
</dbReference>
<dbReference type="CDD" id="cd14797">
    <property type="entry name" value="DUF302"/>
    <property type="match status" value="1"/>
</dbReference>
<evidence type="ECO:0000313" key="4">
    <source>
        <dbReference type="EMBL" id="PCH36834.1"/>
    </source>
</evidence>
<evidence type="ECO:0000259" key="3">
    <source>
        <dbReference type="Pfam" id="PF03625"/>
    </source>
</evidence>
<keyword evidence="5" id="KW-1185">Reference proteome</keyword>
<gene>
    <name evidence="4" type="ORF">WOLCODRAFT_134356</name>
</gene>
<dbReference type="EMBL" id="KB467898">
    <property type="protein sequence ID" value="PCH36834.1"/>
    <property type="molecule type" value="Genomic_DNA"/>
</dbReference>
<dbReference type="OMA" id="WEAQWEG"/>
<dbReference type="AlphaFoldDB" id="A0A2H3JJG3"/>
<name>A0A2H3JJG3_WOLCO</name>
<protein>
    <recommendedName>
        <fullName evidence="3">DUF302 domain-containing protein</fullName>
    </recommendedName>
</protein>
<keyword evidence="2" id="KW-0812">Transmembrane</keyword>
<feature type="domain" description="DUF302" evidence="3">
    <location>
        <begin position="86"/>
        <end position="136"/>
    </location>
</feature>
<dbReference type="Gene3D" id="3.30.310.70">
    <property type="entry name" value="TT1751-like domain"/>
    <property type="match status" value="1"/>
</dbReference>
<dbReference type="OrthoDB" id="3350156at2759"/>
<evidence type="ECO:0000256" key="2">
    <source>
        <dbReference type="SAM" id="Phobius"/>
    </source>
</evidence>
<sequence>MTTIVSEFTAKRIVVDTPAPVAEVVARLDVELSKERAGPKLLEFLRGAKTRDELERGIDEISGGKDFVLFALAPHHNWRNAYNGSTDSPKAFQYTFGNPLVAQTMLRHDSAAALHVPLRLLVLEKADGTGTEIIYLLPSSVIAIPKEGTVHEELKAAAEVLDKKVERLVQTIVGFIPPSPGSPSGDSISSLPSVSSSFLFSSGPGSPPHSLHHPSPHHAHLDADAELHDSTQGLIIPSLALPSPARRPTPYGQMLGDLRLLVLAPRHAASSSTALVNSLLEENEDIVDLGSWEEEVCEDLPAAAILRASTDWVEHRDAHGLERTEPARNVEIVELPGYDPLDDVERIISRTLPIVHSPFYQISEALNPSYPPNSLLANLLSSSSTPLYTALILLWVTAPTQTEKALLEALSPHIPVIVLPPLPSHPSYPLHAANISSFPSSVYSSVYASPMPAYHGEPSTPATTAPLSAFRPSSPRALRTGLFRSPETLANLRTEAADRFLRWREVERAVDRICAAAAADGDARASWAYKSSAPTRKGRATWDKARWEAEWEGALSRDVAAGVQRRRRTQAGASVSTVRAEEQSERLRRASQACLPSPFDPLHAGSLVAFSFSLVGLARARLVRSISSLFVGPSEDEIATEEKVARRGSKTSAISFVFPLVGALCAGIGLGWFLAGR</sequence>
<evidence type="ECO:0000313" key="5">
    <source>
        <dbReference type="Proteomes" id="UP000218811"/>
    </source>
</evidence>
<reference evidence="4 5" key="1">
    <citation type="journal article" date="2012" name="Science">
        <title>The Paleozoic origin of enzymatic lignin decomposition reconstructed from 31 fungal genomes.</title>
        <authorList>
            <person name="Floudas D."/>
            <person name="Binder M."/>
            <person name="Riley R."/>
            <person name="Barry K."/>
            <person name="Blanchette R.A."/>
            <person name="Henrissat B."/>
            <person name="Martinez A.T."/>
            <person name="Otillar R."/>
            <person name="Spatafora J.W."/>
            <person name="Yadav J.S."/>
            <person name="Aerts A."/>
            <person name="Benoit I."/>
            <person name="Boyd A."/>
            <person name="Carlson A."/>
            <person name="Copeland A."/>
            <person name="Coutinho P.M."/>
            <person name="de Vries R.P."/>
            <person name="Ferreira P."/>
            <person name="Findley K."/>
            <person name="Foster B."/>
            <person name="Gaskell J."/>
            <person name="Glotzer D."/>
            <person name="Gorecki P."/>
            <person name="Heitman J."/>
            <person name="Hesse C."/>
            <person name="Hori C."/>
            <person name="Igarashi K."/>
            <person name="Jurgens J.A."/>
            <person name="Kallen N."/>
            <person name="Kersten P."/>
            <person name="Kohler A."/>
            <person name="Kuees U."/>
            <person name="Kumar T.K.A."/>
            <person name="Kuo A."/>
            <person name="LaButti K."/>
            <person name="Larrondo L.F."/>
            <person name="Lindquist E."/>
            <person name="Ling A."/>
            <person name="Lombard V."/>
            <person name="Lucas S."/>
            <person name="Lundell T."/>
            <person name="Martin R."/>
            <person name="McLaughlin D.J."/>
            <person name="Morgenstern I."/>
            <person name="Morin E."/>
            <person name="Murat C."/>
            <person name="Nagy L.G."/>
            <person name="Nolan M."/>
            <person name="Ohm R.A."/>
            <person name="Patyshakuliyeva A."/>
            <person name="Rokas A."/>
            <person name="Ruiz-Duenas F.J."/>
            <person name="Sabat G."/>
            <person name="Salamov A."/>
            <person name="Samejima M."/>
            <person name="Schmutz J."/>
            <person name="Slot J.C."/>
            <person name="St John F."/>
            <person name="Stenlid J."/>
            <person name="Sun H."/>
            <person name="Sun S."/>
            <person name="Syed K."/>
            <person name="Tsang A."/>
            <person name="Wiebenga A."/>
            <person name="Young D."/>
            <person name="Pisabarro A."/>
            <person name="Eastwood D.C."/>
            <person name="Martin F."/>
            <person name="Cullen D."/>
            <person name="Grigoriev I.V."/>
            <person name="Hibbett D.S."/>
        </authorList>
    </citation>
    <scope>NUCLEOTIDE SEQUENCE [LARGE SCALE GENOMIC DNA]</scope>
    <source>
        <strain evidence="4 5">MD-104</strain>
    </source>
</reference>
<dbReference type="Pfam" id="PF03625">
    <property type="entry name" value="DUF302"/>
    <property type="match status" value="1"/>
</dbReference>
<evidence type="ECO:0000256" key="1">
    <source>
        <dbReference type="SAM" id="MobiDB-lite"/>
    </source>
</evidence>
<dbReference type="InterPro" id="IPR005180">
    <property type="entry name" value="DUF302"/>
</dbReference>
<proteinExistence type="predicted"/>
<accession>A0A2H3JJG3</accession>
<keyword evidence="2" id="KW-1133">Transmembrane helix</keyword>
<dbReference type="Proteomes" id="UP000218811">
    <property type="component" value="Unassembled WGS sequence"/>
</dbReference>
<feature type="region of interest" description="Disordered" evidence="1">
    <location>
        <begin position="199"/>
        <end position="219"/>
    </location>
</feature>
<organism evidence="4 5">
    <name type="scientific">Wolfiporia cocos (strain MD-104)</name>
    <name type="common">Brown rot fungus</name>
    <dbReference type="NCBI Taxonomy" id="742152"/>
    <lineage>
        <taxon>Eukaryota</taxon>
        <taxon>Fungi</taxon>
        <taxon>Dikarya</taxon>
        <taxon>Basidiomycota</taxon>
        <taxon>Agaricomycotina</taxon>
        <taxon>Agaricomycetes</taxon>
        <taxon>Polyporales</taxon>
        <taxon>Phaeolaceae</taxon>
        <taxon>Wolfiporia</taxon>
    </lineage>
</organism>